<dbReference type="OrthoDB" id="6354873at2759"/>
<evidence type="ECO:0000313" key="9">
    <source>
        <dbReference type="Proteomes" id="UP000246740"/>
    </source>
</evidence>
<dbReference type="Pfam" id="PF04116">
    <property type="entry name" value="FA_hydroxylase"/>
    <property type="match status" value="1"/>
</dbReference>
<organism evidence="8 9">
    <name type="scientific">Testicularia cyperi</name>
    <dbReference type="NCBI Taxonomy" id="1882483"/>
    <lineage>
        <taxon>Eukaryota</taxon>
        <taxon>Fungi</taxon>
        <taxon>Dikarya</taxon>
        <taxon>Basidiomycota</taxon>
        <taxon>Ustilaginomycotina</taxon>
        <taxon>Ustilaginomycetes</taxon>
        <taxon>Ustilaginales</taxon>
        <taxon>Anthracoideaceae</taxon>
        <taxon>Testicularia</taxon>
    </lineage>
</organism>
<keyword evidence="2 6" id="KW-0812">Transmembrane</keyword>
<dbReference type="PANTHER" id="PTHR11863">
    <property type="entry name" value="STEROL DESATURASE"/>
    <property type="match status" value="1"/>
</dbReference>
<gene>
    <name evidence="8" type="ORF">BCV70DRAFT_198176</name>
</gene>
<reference evidence="8 9" key="1">
    <citation type="journal article" date="2018" name="Mol. Biol. Evol.">
        <title>Broad Genomic Sampling Reveals a Smut Pathogenic Ancestry of the Fungal Clade Ustilaginomycotina.</title>
        <authorList>
            <person name="Kijpornyongpan T."/>
            <person name="Mondo S.J."/>
            <person name="Barry K."/>
            <person name="Sandor L."/>
            <person name="Lee J."/>
            <person name="Lipzen A."/>
            <person name="Pangilinan J."/>
            <person name="LaButti K."/>
            <person name="Hainaut M."/>
            <person name="Henrissat B."/>
            <person name="Grigoriev I.V."/>
            <person name="Spatafora J.W."/>
            <person name="Aime M.C."/>
        </authorList>
    </citation>
    <scope>NUCLEOTIDE SEQUENCE [LARGE SCALE GENOMIC DNA]</scope>
    <source>
        <strain evidence="8 9">MCA 3645</strain>
    </source>
</reference>
<dbReference type="AlphaFoldDB" id="A0A317XUD2"/>
<dbReference type="EMBL" id="KZ819189">
    <property type="protein sequence ID" value="PWZ01895.1"/>
    <property type="molecule type" value="Genomic_DNA"/>
</dbReference>
<dbReference type="InterPro" id="IPR006694">
    <property type="entry name" value="Fatty_acid_hydroxylase"/>
</dbReference>
<protein>
    <recommendedName>
        <fullName evidence="7">Fatty acid hydroxylase domain-containing protein</fullName>
    </recommendedName>
</protein>
<dbReference type="Proteomes" id="UP000246740">
    <property type="component" value="Unassembled WGS sequence"/>
</dbReference>
<dbReference type="InterPro" id="IPR050307">
    <property type="entry name" value="Sterol_Desaturase_Related"/>
</dbReference>
<evidence type="ECO:0000256" key="6">
    <source>
        <dbReference type="SAM" id="Phobius"/>
    </source>
</evidence>
<dbReference type="GO" id="GO:0005506">
    <property type="term" value="F:iron ion binding"/>
    <property type="evidence" value="ECO:0007669"/>
    <property type="project" value="InterPro"/>
</dbReference>
<feature type="domain" description="Fatty acid hydroxylase" evidence="7">
    <location>
        <begin position="194"/>
        <end position="339"/>
    </location>
</feature>
<evidence type="ECO:0000256" key="3">
    <source>
        <dbReference type="ARBA" id="ARBA00022989"/>
    </source>
</evidence>
<sequence length="362" mass="42076">MPAATASKKPNRLQELPQEPCRPSQGPLKSTWHQPENRSTWRWYHKLLHALGVDPVPPNYTAVKRSKTEPIPVFNQLHLHLWIISRLAVPLGIQYAYTQLMGRNMHPVGAYFLYSFFIKAFGINLIHSMRRLASTVGYLQAEHARDGVPDHSVLKVMLSLMSVSTFRPMVAAFITYDRNEPVSISPWIIVQIPAYALAVDFWFYWYHRIMHESDTLWKYHKTHHKTKRPTSILSLYADLEQEWFDVLGIPLLAYYTLKPVLPMNFYEWVICWTYIMFTELFGHSGIRAYGSPPAFTWTPLALLDSDLVIEDHDNHHSKGWKTSGNYGKGTRVWDRLFGTVIKREETLPELIDHSIKLSLPQY</sequence>
<feature type="region of interest" description="Disordered" evidence="5">
    <location>
        <begin position="1"/>
        <end position="33"/>
    </location>
</feature>
<dbReference type="STRING" id="1882483.A0A317XUD2"/>
<dbReference type="GO" id="GO:0016491">
    <property type="term" value="F:oxidoreductase activity"/>
    <property type="evidence" value="ECO:0007669"/>
    <property type="project" value="InterPro"/>
</dbReference>
<evidence type="ECO:0000256" key="1">
    <source>
        <dbReference type="ARBA" id="ARBA00004370"/>
    </source>
</evidence>
<feature type="transmembrane region" description="Helical" evidence="6">
    <location>
        <begin position="188"/>
        <end position="206"/>
    </location>
</feature>
<evidence type="ECO:0000313" key="8">
    <source>
        <dbReference type="EMBL" id="PWZ01895.1"/>
    </source>
</evidence>
<accession>A0A317XUD2</accession>
<dbReference type="InParanoid" id="A0A317XUD2"/>
<evidence type="ECO:0000256" key="4">
    <source>
        <dbReference type="ARBA" id="ARBA00023136"/>
    </source>
</evidence>
<evidence type="ECO:0000256" key="2">
    <source>
        <dbReference type="ARBA" id="ARBA00022692"/>
    </source>
</evidence>
<dbReference type="GO" id="GO:0016020">
    <property type="term" value="C:membrane"/>
    <property type="evidence" value="ECO:0007669"/>
    <property type="project" value="UniProtKB-SubCell"/>
</dbReference>
<feature type="transmembrane region" description="Helical" evidence="6">
    <location>
        <begin position="109"/>
        <end position="126"/>
    </location>
</feature>
<keyword evidence="3 6" id="KW-1133">Transmembrane helix</keyword>
<comment type="subcellular location">
    <subcellularLocation>
        <location evidence="1">Membrane</location>
    </subcellularLocation>
</comment>
<dbReference type="GO" id="GO:0008610">
    <property type="term" value="P:lipid biosynthetic process"/>
    <property type="evidence" value="ECO:0007669"/>
    <property type="project" value="InterPro"/>
</dbReference>
<keyword evidence="9" id="KW-1185">Reference proteome</keyword>
<evidence type="ECO:0000259" key="7">
    <source>
        <dbReference type="Pfam" id="PF04116"/>
    </source>
</evidence>
<proteinExistence type="predicted"/>
<evidence type="ECO:0000256" key="5">
    <source>
        <dbReference type="SAM" id="MobiDB-lite"/>
    </source>
</evidence>
<name>A0A317XUD2_9BASI</name>
<keyword evidence="4 6" id="KW-0472">Membrane</keyword>